<feature type="transmembrane region" description="Helical" evidence="1">
    <location>
        <begin position="90"/>
        <end position="109"/>
    </location>
</feature>
<keyword evidence="1" id="KW-1133">Transmembrane helix</keyword>
<reference evidence="3" key="1">
    <citation type="submission" date="2016-11" db="EMBL/GenBank/DDBJ databases">
        <authorList>
            <person name="Varghese N."/>
            <person name="Submissions S."/>
        </authorList>
    </citation>
    <scope>NUCLEOTIDE SEQUENCE [LARGE SCALE GENOMIC DNA]</scope>
    <source>
        <strain evidence="3">UWOS</strain>
    </source>
</reference>
<dbReference type="Proteomes" id="UP000184275">
    <property type="component" value="Unassembled WGS sequence"/>
</dbReference>
<proteinExistence type="predicted"/>
<sequence length="224" mass="24963">MKVLYRSVRLLGSLPVGIFLLASLFVLSFWGILFDAQMGVDLGTERFFNSWIFFAAGIFPLPALKTWAVLFGVNITCSLLFRMPHTSKKWGVLLSHIALLVLIAGSFAASCTRESFTALGFAGSRIVLNEERADGFRILAVDSDGCSIISLSHGDTLRVAYNQPQNIGAYRLYFEESLWLSAEKGIARLHVKRDPFGFVPYLFSVLLIVGLLGTLLPLWRNRRL</sequence>
<accession>A0A1M6QJT0</accession>
<keyword evidence="3" id="KW-1185">Reference proteome</keyword>
<dbReference type="EMBL" id="FRAW01000002">
    <property type="protein sequence ID" value="SHK20511.1"/>
    <property type="molecule type" value="Genomic_DNA"/>
</dbReference>
<feature type="transmembrane region" description="Helical" evidence="1">
    <location>
        <begin position="198"/>
        <end position="219"/>
    </location>
</feature>
<evidence type="ECO:0000256" key="1">
    <source>
        <dbReference type="SAM" id="Phobius"/>
    </source>
</evidence>
<keyword evidence="1" id="KW-0472">Membrane</keyword>
<protein>
    <recommendedName>
        <fullName evidence="4">ResB-like family protein</fullName>
    </recommendedName>
</protein>
<dbReference type="AlphaFoldDB" id="A0A1M6QJT0"/>
<feature type="transmembrane region" description="Helical" evidence="1">
    <location>
        <begin position="12"/>
        <end position="32"/>
    </location>
</feature>
<name>A0A1M6QJT0_9BACT</name>
<evidence type="ECO:0000313" key="3">
    <source>
        <dbReference type="Proteomes" id="UP000184275"/>
    </source>
</evidence>
<feature type="transmembrane region" description="Helical" evidence="1">
    <location>
        <begin position="52"/>
        <end position="81"/>
    </location>
</feature>
<evidence type="ECO:0000313" key="2">
    <source>
        <dbReference type="EMBL" id="SHK20511.1"/>
    </source>
</evidence>
<keyword evidence="1" id="KW-0812">Transmembrane</keyword>
<organism evidence="2 3">
    <name type="scientific">Fibrobacter intestinalis</name>
    <dbReference type="NCBI Taxonomy" id="28122"/>
    <lineage>
        <taxon>Bacteria</taxon>
        <taxon>Pseudomonadati</taxon>
        <taxon>Fibrobacterota</taxon>
        <taxon>Fibrobacteria</taxon>
        <taxon>Fibrobacterales</taxon>
        <taxon>Fibrobacteraceae</taxon>
        <taxon>Fibrobacter</taxon>
    </lineage>
</organism>
<dbReference type="RefSeq" id="WP_143159289.1">
    <property type="nucleotide sequence ID" value="NZ_FRAW01000002.1"/>
</dbReference>
<evidence type="ECO:0008006" key="4">
    <source>
        <dbReference type="Google" id="ProtNLM"/>
    </source>
</evidence>
<gene>
    <name evidence="2" type="ORF">SAMN05720469_102130</name>
</gene>